<dbReference type="InterPro" id="IPR021516">
    <property type="entry name" value="DUF3179"/>
</dbReference>
<comment type="caution">
    <text evidence="1">The sequence shown here is derived from an EMBL/GenBank/DDBJ whole genome shotgun (WGS) entry which is preliminary data.</text>
</comment>
<dbReference type="RefSeq" id="WP_256028644.1">
    <property type="nucleotide sequence ID" value="NZ_JAHLKM010000003.1"/>
</dbReference>
<proteinExistence type="predicted"/>
<dbReference type="Proteomes" id="UP001139494">
    <property type="component" value="Unassembled WGS sequence"/>
</dbReference>
<keyword evidence="2" id="KW-1185">Reference proteome</keyword>
<protein>
    <submittedName>
        <fullName evidence="1">DUF3179 domain-containing protein</fullName>
    </submittedName>
</protein>
<dbReference type="Pfam" id="PF11376">
    <property type="entry name" value="DUF3179"/>
    <property type="match status" value="2"/>
</dbReference>
<sequence>MRRRTLLAAAAPAAVASAGCVVGYSRDAADSDETTDDEIETLPLAEQGTPPTICEEEMKPDGINAVGDPSFGTAAEYPEDPDGYLPLTDERTVIGLRTGGDARAYPLSILNVHEVVNDVLDRPVIVTYCPICRSGMVADRRIGGEAAVFDASGLLWKPPGVYTAAAEKENRVFSDRDRGVSNNGNLVMYDGKTGSYWSQLLAQAICGPLAEERLDTRAATVSTWGEWRREHPDGAVLLPPPMSEVVDPPV</sequence>
<accession>A0A9R1CS55</accession>
<evidence type="ECO:0000313" key="2">
    <source>
        <dbReference type="Proteomes" id="UP001139494"/>
    </source>
</evidence>
<organism evidence="1 2">
    <name type="scientific">Natronomonas aquatica</name>
    <dbReference type="NCBI Taxonomy" id="2841590"/>
    <lineage>
        <taxon>Archaea</taxon>
        <taxon>Methanobacteriati</taxon>
        <taxon>Methanobacteriota</taxon>
        <taxon>Stenosarchaea group</taxon>
        <taxon>Halobacteria</taxon>
        <taxon>Halobacteriales</taxon>
        <taxon>Natronomonadaceae</taxon>
        <taxon>Natronomonas</taxon>
    </lineage>
</organism>
<dbReference type="AlphaFoldDB" id="A0A9R1CS55"/>
<name>A0A9R1CS55_9EURY</name>
<dbReference type="PROSITE" id="PS51257">
    <property type="entry name" value="PROKAR_LIPOPROTEIN"/>
    <property type="match status" value="1"/>
</dbReference>
<dbReference type="EMBL" id="JAHLKM010000003">
    <property type="protein sequence ID" value="MCQ4332706.1"/>
    <property type="molecule type" value="Genomic_DNA"/>
</dbReference>
<evidence type="ECO:0000313" key="1">
    <source>
        <dbReference type="EMBL" id="MCQ4332706.1"/>
    </source>
</evidence>
<reference evidence="1" key="1">
    <citation type="journal article" date="2023" name="Front. Microbiol.">
        <title>Genomic-based phylogenetic and metabolic analyses of the genus Natronomonas, and description of Natronomonas aquatica sp. nov.</title>
        <authorList>
            <person name="Garcia-Roldan A."/>
            <person name="Duran-Viseras A."/>
            <person name="de la Haba R.R."/>
            <person name="Corral P."/>
            <person name="Sanchez-Porro C."/>
            <person name="Ventosa A."/>
        </authorList>
    </citation>
    <scope>NUCLEOTIDE SEQUENCE</scope>
    <source>
        <strain evidence="1">F2-12</strain>
    </source>
</reference>
<gene>
    <name evidence="1" type="ORF">KM295_04200</name>
</gene>